<dbReference type="EMBL" id="GBRH01249409">
    <property type="protein sequence ID" value="JAD48486.1"/>
    <property type="molecule type" value="Transcribed_RNA"/>
</dbReference>
<protein>
    <submittedName>
        <fullName evidence="1">Uncharacterized protein</fullName>
    </submittedName>
</protein>
<organism evidence="1">
    <name type="scientific">Arundo donax</name>
    <name type="common">Giant reed</name>
    <name type="synonym">Donax arundinaceus</name>
    <dbReference type="NCBI Taxonomy" id="35708"/>
    <lineage>
        <taxon>Eukaryota</taxon>
        <taxon>Viridiplantae</taxon>
        <taxon>Streptophyta</taxon>
        <taxon>Embryophyta</taxon>
        <taxon>Tracheophyta</taxon>
        <taxon>Spermatophyta</taxon>
        <taxon>Magnoliopsida</taxon>
        <taxon>Liliopsida</taxon>
        <taxon>Poales</taxon>
        <taxon>Poaceae</taxon>
        <taxon>PACMAD clade</taxon>
        <taxon>Arundinoideae</taxon>
        <taxon>Arundineae</taxon>
        <taxon>Arundo</taxon>
    </lineage>
</organism>
<reference evidence="1" key="1">
    <citation type="submission" date="2014-09" db="EMBL/GenBank/DDBJ databases">
        <authorList>
            <person name="Magalhaes I.L.F."/>
            <person name="Oliveira U."/>
            <person name="Santos F.R."/>
            <person name="Vidigal T.H.D.A."/>
            <person name="Brescovit A.D."/>
            <person name="Santos A.J."/>
        </authorList>
    </citation>
    <scope>NUCLEOTIDE SEQUENCE</scope>
    <source>
        <tissue evidence="1">Shoot tissue taken approximately 20 cm above the soil surface</tissue>
    </source>
</reference>
<name>A0A0A9ABN0_ARUDO</name>
<evidence type="ECO:0000313" key="1">
    <source>
        <dbReference type="EMBL" id="JAD48486.1"/>
    </source>
</evidence>
<dbReference type="AlphaFoldDB" id="A0A0A9ABN0"/>
<sequence>MSKSLKLAWTNRIKQLFSIKDETMQTVTIRA</sequence>
<proteinExistence type="predicted"/>
<accession>A0A0A9ABN0</accession>
<reference evidence="1" key="2">
    <citation type="journal article" date="2015" name="Data Brief">
        <title>Shoot transcriptome of the giant reed, Arundo donax.</title>
        <authorList>
            <person name="Barrero R.A."/>
            <person name="Guerrero F.D."/>
            <person name="Moolhuijzen P."/>
            <person name="Goolsby J.A."/>
            <person name="Tidwell J."/>
            <person name="Bellgard S.E."/>
            <person name="Bellgard M.I."/>
        </authorList>
    </citation>
    <scope>NUCLEOTIDE SEQUENCE</scope>
    <source>
        <tissue evidence="1">Shoot tissue taken approximately 20 cm above the soil surface</tissue>
    </source>
</reference>